<organism evidence="2">
    <name type="scientific">marine metagenome</name>
    <dbReference type="NCBI Taxonomy" id="408172"/>
    <lineage>
        <taxon>unclassified sequences</taxon>
        <taxon>metagenomes</taxon>
        <taxon>ecological metagenomes</taxon>
    </lineage>
</organism>
<dbReference type="Pfam" id="PF07715">
    <property type="entry name" value="Plug"/>
    <property type="match status" value="1"/>
</dbReference>
<dbReference type="AlphaFoldDB" id="A0A382GTY2"/>
<proteinExistence type="predicted"/>
<evidence type="ECO:0000259" key="1">
    <source>
        <dbReference type="Pfam" id="PF07715"/>
    </source>
</evidence>
<dbReference type="EMBL" id="UINC01057150">
    <property type="protein sequence ID" value="SVB78003.1"/>
    <property type="molecule type" value="Genomic_DNA"/>
</dbReference>
<dbReference type="InterPro" id="IPR012910">
    <property type="entry name" value="Plug_dom"/>
</dbReference>
<accession>A0A382GTY2</accession>
<reference evidence="2" key="1">
    <citation type="submission" date="2018-05" db="EMBL/GenBank/DDBJ databases">
        <authorList>
            <person name="Lanie J.A."/>
            <person name="Ng W.-L."/>
            <person name="Kazmierczak K.M."/>
            <person name="Andrzejewski T.M."/>
            <person name="Davidsen T.M."/>
            <person name="Wayne K.J."/>
            <person name="Tettelin H."/>
            <person name="Glass J.I."/>
            <person name="Rusch D."/>
            <person name="Podicherti R."/>
            <person name="Tsui H.-C.T."/>
            <person name="Winkler M.E."/>
        </authorList>
    </citation>
    <scope>NUCLEOTIDE SEQUENCE</scope>
</reference>
<gene>
    <name evidence="2" type="ORF">METZ01_LOCUS230857</name>
</gene>
<dbReference type="Gene3D" id="2.170.130.10">
    <property type="entry name" value="TonB-dependent receptor, plug domain"/>
    <property type="match status" value="1"/>
</dbReference>
<sequence>MGATAACIVLASCASSGSGRDTSGPYNVLTASQLRDTSTQTVYDAIRRLRPQWLRARGRTSINAVGPDEPTVYVDGTRYGSLNDLGRMDVNQVTRAEFVDPLEATTRFGTNHTGGAILIFLGP</sequence>
<evidence type="ECO:0000313" key="2">
    <source>
        <dbReference type="EMBL" id="SVB78003.1"/>
    </source>
</evidence>
<dbReference type="InterPro" id="IPR037066">
    <property type="entry name" value="Plug_dom_sf"/>
</dbReference>
<protein>
    <recommendedName>
        <fullName evidence="1">TonB-dependent receptor plug domain-containing protein</fullName>
    </recommendedName>
</protein>
<feature type="domain" description="TonB-dependent receptor plug" evidence="1">
    <location>
        <begin position="20"/>
        <end position="116"/>
    </location>
</feature>
<dbReference type="SUPFAM" id="SSF56935">
    <property type="entry name" value="Porins"/>
    <property type="match status" value="1"/>
</dbReference>
<name>A0A382GTY2_9ZZZZ</name>